<feature type="signal peptide" evidence="1">
    <location>
        <begin position="1"/>
        <end position="18"/>
    </location>
</feature>
<comment type="caution">
    <text evidence="2">The sequence shown here is derived from an EMBL/GenBank/DDBJ whole genome shotgun (WGS) entry which is preliminary data.</text>
</comment>
<keyword evidence="1" id="KW-0732">Signal</keyword>
<dbReference type="EMBL" id="JACCJC010000049">
    <property type="protein sequence ID" value="KAF6232409.1"/>
    <property type="molecule type" value="Genomic_DNA"/>
</dbReference>
<dbReference type="RefSeq" id="XP_037161838.1">
    <property type="nucleotide sequence ID" value="XM_037311404.1"/>
</dbReference>
<proteinExistence type="predicted"/>
<accession>A0A8H6FPN1</accession>
<gene>
    <name evidence="2" type="ORF">HO173_009514</name>
</gene>
<name>A0A8H6FPN1_9LECA</name>
<feature type="chain" id="PRO_5034060193" evidence="1">
    <location>
        <begin position="19"/>
        <end position="303"/>
    </location>
</feature>
<evidence type="ECO:0000313" key="3">
    <source>
        <dbReference type="Proteomes" id="UP000578531"/>
    </source>
</evidence>
<organism evidence="2 3">
    <name type="scientific">Letharia columbiana</name>
    <dbReference type="NCBI Taxonomy" id="112416"/>
    <lineage>
        <taxon>Eukaryota</taxon>
        <taxon>Fungi</taxon>
        <taxon>Dikarya</taxon>
        <taxon>Ascomycota</taxon>
        <taxon>Pezizomycotina</taxon>
        <taxon>Lecanoromycetes</taxon>
        <taxon>OSLEUM clade</taxon>
        <taxon>Lecanoromycetidae</taxon>
        <taxon>Lecanorales</taxon>
        <taxon>Lecanorineae</taxon>
        <taxon>Parmeliaceae</taxon>
        <taxon>Letharia</taxon>
    </lineage>
</organism>
<dbReference type="AlphaFoldDB" id="A0A8H6FPN1"/>
<dbReference type="OrthoDB" id="5387767at2759"/>
<reference evidence="2 3" key="1">
    <citation type="journal article" date="2020" name="Genomics">
        <title>Complete, high-quality genomes from long-read metagenomic sequencing of two wolf lichen thalli reveals enigmatic genome architecture.</title>
        <authorList>
            <person name="McKenzie S.K."/>
            <person name="Walston R.F."/>
            <person name="Allen J.L."/>
        </authorList>
    </citation>
    <scope>NUCLEOTIDE SEQUENCE [LARGE SCALE GENOMIC DNA]</scope>
    <source>
        <strain evidence="2">WasteWater2</strain>
    </source>
</reference>
<evidence type="ECO:0000256" key="1">
    <source>
        <dbReference type="SAM" id="SignalP"/>
    </source>
</evidence>
<evidence type="ECO:0000313" key="2">
    <source>
        <dbReference type="EMBL" id="KAF6232409.1"/>
    </source>
</evidence>
<dbReference type="GeneID" id="59291165"/>
<keyword evidence="3" id="KW-1185">Reference proteome</keyword>
<protein>
    <submittedName>
        <fullName evidence="2">Uncharacterized protein</fullName>
    </submittedName>
</protein>
<sequence>MFSKSVLVFMFPLALTFASPLQDAGDQTIQLSSVDFRSPANLSDDETAIRLNVSNEIRIQCDGEKYGFNPDVGDCENARSYYKRSSTPFTYGERHSGHGINVFPLPYRLMGDEALCYLEPVLIDSSLGTGVASINQLSNAAYELILQCAVRQSKGGIATGIGGQNMAVVLGTYHPDVQCRGTFGPWASCRSILGDMPTLAATEIFGPPEDLTVQVPLPQFLESSDSKCMMRIFGRGGRDITSWFKVWEAATAVYAVCVRHQKVGSFRGLGELGNIFFTMTAQTPKLGNLSTTPMSTDDALSEV</sequence>
<dbReference type="Proteomes" id="UP000578531">
    <property type="component" value="Unassembled WGS sequence"/>
</dbReference>